<gene>
    <name evidence="8" type="ORF">PARMNEM_LOCUS8188</name>
</gene>
<evidence type="ECO:0000256" key="4">
    <source>
        <dbReference type="PROSITE-ProRule" id="PRU00146"/>
    </source>
</evidence>
<comment type="caution">
    <text evidence="8">The sequence shown here is derived from an EMBL/GenBank/DDBJ whole genome shotgun (WGS) entry which is preliminary data.</text>
</comment>
<keyword evidence="1" id="KW-0479">Metal-binding</keyword>
<keyword evidence="2 4" id="KW-0863">Zinc-finger</keyword>
<dbReference type="Pfam" id="PF00628">
    <property type="entry name" value="PHD"/>
    <property type="match status" value="1"/>
</dbReference>
<evidence type="ECO:0000256" key="6">
    <source>
        <dbReference type="SAM" id="MobiDB-lite"/>
    </source>
</evidence>
<dbReference type="GO" id="GO:0008270">
    <property type="term" value="F:zinc ion binding"/>
    <property type="evidence" value="ECO:0007669"/>
    <property type="project" value="UniProtKB-KW"/>
</dbReference>
<dbReference type="Pfam" id="PF25298">
    <property type="entry name" value="Baculo_FP_2nd"/>
    <property type="match status" value="1"/>
</dbReference>
<feature type="domain" description="PHD-type" evidence="7">
    <location>
        <begin position="154"/>
        <end position="208"/>
    </location>
</feature>
<name>A0AAV1KWD4_9NEOP</name>
<evidence type="ECO:0000256" key="3">
    <source>
        <dbReference type="ARBA" id="ARBA00022833"/>
    </source>
</evidence>
<reference evidence="8 9" key="1">
    <citation type="submission" date="2023-11" db="EMBL/GenBank/DDBJ databases">
        <authorList>
            <person name="Hedman E."/>
            <person name="Englund M."/>
            <person name="Stromberg M."/>
            <person name="Nyberg Akerstrom W."/>
            <person name="Nylinder S."/>
            <person name="Jareborg N."/>
            <person name="Kallberg Y."/>
            <person name="Kronander E."/>
        </authorList>
    </citation>
    <scope>NUCLEOTIDE SEQUENCE [LARGE SCALE GENOMIC DNA]</scope>
</reference>
<dbReference type="AlphaFoldDB" id="A0AAV1KWD4"/>
<dbReference type="InterPro" id="IPR013083">
    <property type="entry name" value="Znf_RING/FYVE/PHD"/>
</dbReference>
<protein>
    <recommendedName>
        <fullName evidence="7">PHD-type domain-containing protein</fullName>
    </recommendedName>
</protein>
<sequence>MIRLLTRKSNIYHFIIRRCANLDPFVSYVGYKLPTNILFSCTQYEISSYLRKKQKKQKTSFCVQLLPLDTTTASQKVFDVEYTMPTIPRRGNARQLELVGMLEFFTVGRARQPLPPPPFCSEISQRNKVADWLNSLKYYLIIYFAMPNTPISRGKLSWGCCDGGSAHDVFLRCTNCKKVYHKSCLALPENMDMTESSYGWKCPLCTSKAPKSGKDDNTPVRNITVRGNKKQPCSAPCKSSDTPVTTEEVKEIVQTVIQKEMESLYNKMSKSILDTLNKQLKDVSEELSKVKESIEFMNAEFEECNMESIAMKKSYKELQDENCKVKSAVQELTIRVVNQLKQSARSSNAKIQCVPERKTENVLNIVKDICKVINCNISDDKIVNCTRIAKINRSSPRPRSIIVQFTTPFIRDQFLASAIKFNKIDVSNKLNSTHLGIPGNKIPIYILEHLSPANKALHAAARIKAKENNFKYVWVRNGRIYMRKDDNSKYHLIKNMSLLEKLV</sequence>
<dbReference type="InterPro" id="IPR011011">
    <property type="entry name" value="Znf_FYVE_PHD"/>
</dbReference>
<evidence type="ECO:0000256" key="5">
    <source>
        <dbReference type="SAM" id="Coils"/>
    </source>
</evidence>
<evidence type="ECO:0000313" key="8">
    <source>
        <dbReference type="EMBL" id="CAK1587346.1"/>
    </source>
</evidence>
<dbReference type="Proteomes" id="UP001314205">
    <property type="component" value="Unassembled WGS sequence"/>
</dbReference>
<dbReference type="PROSITE" id="PS50016">
    <property type="entry name" value="ZF_PHD_2"/>
    <property type="match status" value="1"/>
</dbReference>
<keyword evidence="3" id="KW-0862">Zinc</keyword>
<keyword evidence="5" id="KW-0175">Coiled coil</keyword>
<dbReference type="InterPro" id="IPR019787">
    <property type="entry name" value="Znf_PHD-finger"/>
</dbReference>
<keyword evidence="9" id="KW-1185">Reference proteome</keyword>
<feature type="region of interest" description="Disordered" evidence="6">
    <location>
        <begin position="213"/>
        <end position="239"/>
    </location>
</feature>
<dbReference type="CDD" id="cd15489">
    <property type="entry name" value="PHD_SF"/>
    <property type="match status" value="1"/>
</dbReference>
<accession>A0AAV1KWD4</accession>
<proteinExistence type="predicted"/>
<evidence type="ECO:0000256" key="1">
    <source>
        <dbReference type="ARBA" id="ARBA00022723"/>
    </source>
</evidence>
<organism evidence="8 9">
    <name type="scientific">Parnassius mnemosyne</name>
    <name type="common">clouded apollo</name>
    <dbReference type="NCBI Taxonomy" id="213953"/>
    <lineage>
        <taxon>Eukaryota</taxon>
        <taxon>Metazoa</taxon>
        <taxon>Ecdysozoa</taxon>
        <taxon>Arthropoda</taxon>
        <taxon>Hexapoda</taxon>
        <taxon>Insecta</taxon>
        <taxon>Pterygota</taxon>
        <taxon>Neoptera</taxon>
        <taxon>Endopterygota</taxon>
        <taxon>Lepidoptera</taxon>
        <taxon>Glossata</taxon>
        <taxon>Ditrysia</taxon>
        <taxon>Papilionoidea</taxon>
        <taxon>Papilionidae</taxon>
        <taxon>Parnassiinae</taxon>
        <taxon>Parnassini</taxon>
        <taxon>Parnassius</taxon>
        <taxon>Driopa</taxon>
    </lineage>
</organism>
<evidence type="ECO:0000313" key="9">
    <source>
        <dbReference type="Proteomes" id="UP001314205"/>
    </source>
</evidence>
<evidence type="ECO:0000256" key="2">
    <source>
        <dbReference type="ARBA" id="ARBA00022771"/>
    </source>
</evidence>
<dbReference type="SUPFAM" id="SSF57903">
    <property type="entry name" value="FYVE/PHD zinc finger"/>
    <property type="match status" value="1"/>
</dbReference>
<evidence type="ECO:0000259" key="7">
    <source>
        <dbReference type="PROSITE" id="PS50016"/>
    </source>
</evidence>
<feature type="coiled-coil region" evidence="5">
    <location>
        <begin position="273"/>
        <end position="300"/>
    </location>
</feature>
<dbReference type="InterPro" id="IPR057251">
    <property type="entry name" value="FP_C"/>
</dbReference>
<dbReference type="EMBL" id="CAVLGL010000081">
    <property type="protein sequence ID" value="CAK1587346.1"/>
    <property type="molecule type" value="Genomic_DNA"/>
</dbReference>
<dbReference type="Gene3D" id="3.30.40.10">
    <property type="entry name" value="Zinc/RING finger domain, C3HC4 (zinc finger)"/>
    <property type="match status" value="1"/>
</dbReference>